<evidence type="ECO:0000256" key="1">
    <source>
        <dbReference type="ARBA" id="ARBA00023122"/>
    </source>
</evidence>
<feature type="domain" description="CBS" evidence="3">
    <location>
        <begin position="7"/>
        <end position="63"/>
    </location>
</feature>
<protein>
    <submittedName>
        <fullName evidence="4">CBS domain-containing protein</fullName>
    </submittedName>
</protein>
<dbReference type="InterPro" id="IPR000644">
    <property type="entry name" value="CBS_dom"/>
</dbReference>
<dbReference type="RefSeq" id="WP_378963844.1">
    <property type="nucleotide sequence ID" value="NZ_JBHTBJ010000001.1"/>
</dbReference>
<dbReference type="SMART" id="SM00116">
    <property type="entry name" value="CBS"/>
    <property type="match status" value="2"/>
</dbReference>
<keyword evidence="5" id="KW-1185">Reference proteome</keyword>
<gene>
    <name evidence="4" type="ORF">ACFQS1_00580</name>
</gene>
<dbReference type="PANTHER" id="PTHR43080:SF2">
    <property type="entry name" value="CBS DOMAIN-CONTAINING PROTEIN"/>
    <property type="match status" value="1"/>
</dbReference>
<dbReference type="InterPro" id="IPR046342">
    <property type="entry name" value="CBS_dom_sf"/>
</dbReference>
<evidence type="ECO:0000259" key="3">
    <source>
        <dbReference type="PROSITE" id="PS51371"/>
    </source>
</evidence>
<dbReference type="InterPro" id="IPR051257">
    <property type="entry name" value="Diverse_CBS-Domain"/>
</dbReference>
<proteinExistence type="predicted"/>
<dbReference type="PANTHER" id="PTHR43080">
    <property type="entry name" value="CBS DOMAIN-CONTAINING PROTEIN CBSX3, MITOCHONDRIAL"/>
    <property type="match status" value="1"/>
</dbReference>
<dbReference type="SUPFAM" id="SSF54631">
    <property type="entry name" value="CBS-domain pair"/>
    <property type="match status" value="1"/>
</dbReference>
<name>A0ABW2HKW5_9ACTN</name>
<dbReference type="CDD" id="cd04586">
    <property type="entry name" value="CBS_pair_BON_assoc"/>
    <property type="match status" value="1"/>
</dbReference>
<comment type="caution">
    <text evidence="4">The sequence shown here is derived from an EMBL/GenBank/DDBJ whole genome shotgun (WGS) entry which is preliminary data.</text>
</comment>
<dbReference type="EMBL" id="JBHTBJ010000001">
    <property type="protein sequence ID" value="MFC7272459.1"/>
    <property type="molecule type" value="Genomic_DNA"/>
</dbReference>
<evidence type="ECO:0000256" key="2">
    <source>
        <dbReference type="PROSITE-ProRule" id="PRU00703"/>
    </source>
</evidence>
<dbReference type="PROSITE" id="PS51371">
    <property type="entry name" value="CBS"/>
    <property type="match status" value="2"/>
</dbReference>
<organism evidence="4 5">
    <name type="scientific">Paractinoplanes rhizophilus</name>
    <dbReference type="NCBI Taxonomy" id="1416877"/>
    <lineage>
        <taxon>Bacteria</taxon>
        <taxon>Bacillati</taxon>
        <taxon>Actinomycetota</taxon>
        <taxon>Actinomycetes</taxon>
        <taxon>Micromonosporales</taxon>
        <taxon>Micromonosporaceae</taxon>
        <taxon>Paractinoplanes</taxon>
    </lineage>
</organism>
<accession>A0ABW2HKW5</accession>
<feature type="domain" description="CBS" evidence="3">
    <location>
        <begin position="85"/>
        <end position="140"/>
    </location>
</feature>
<evidence type="ECO:0000313" key="4">
    <source>
        <dbReference type="EMBL" id="MFC7272459.1"/>
    </source>
</evidence>
<keyword evidence="1 2" id="KW-0129">CBS domain</keyword>
<dbReference type="Pfam" id="PF00571">
    <property type="entry name" value="CBS"/>
    <property type="match status" value="2"/>
</dbReference>
<dbReference type="Proteomes" id="UP001596548">
    <property type="component" value="Unassembled WGS sequence"/>
</dbReference>
<dbReference type="Gene3D" id="3.10.580.10">
    <property type="entry name" value="CBS-domain"/>
    <property type="match status" value="1"/>
</dbReference>
<reference evidence="5" key="1">
    <citation type="journal article" date="2019" name="Int. J. Syst. Evol. Microbiol.">
        <title>The Global Catalogue of Microorganisms (GCM) 10K type strain sequencing project: providing services to taxonomists for standard genome sequencing and annotation.</title>
        <authorList>
            <consortium name="The Broad Institute Genomics Platform"/>
            <consortium name="The Broad Institute Genome Sequencing Center for Infectious Disease"/>
            <person name="Wu L."/>
            <person name="Ma J."/>
        </authorList>
    </citation>
    <scope>NUCLEOTIDE SEQUENCE [LARGE SCALE GENOMIC DNA]</scope>
    <source>
        <strain evidence="5">XZYJT-10</strain>
    </source>
</reference>
<sequence length="206" mass="21831">MRAKDIMSSPVHTVAQTAPVEAAAELVTVKKVTALPVVDAAGRLVGMVSESDLLWHRVPADPSAHMLPLPNTDPAGRPGLVAEVMSAYPVTTRPEADVAEVAELMLEHDVRSIPVLDDGALVGIVSRRDILRVMVRSDDVLTAEVQHRLDEYAGGPRWTAVVEGGIARVTGEFRDDTEQGIVAVLARTVPGVAAVDVAAAEPRRTG</sequence>
<evidence type="ECO:0000313" key="5">
    <source>
        <dbReference type="Proteomes" id="UP001596548"/>
    </source>
</evidence>